<protein>
    <submittedName>
        <fullName evidence="2">YdcF family protein</fullName>
    </submittedName>
</protein>
<proteinExistence type="predicted"/>
<dbReference type="PANTHER" id="PTHR30336:SF20">
    <property type="entry name" value="DUF218 DOMAIN-CONTAINING PROTEIN"/>
    <property type="match status" value="1"/>
</dbReference>
<keyword evidence="3" id="KW-1185">Reference proteome</keyword>
<accession>A0ABV1I080</accession>
<comment type="caution">
    <text evidence="2">The sequence shown here is derived from an EMBL/GenBank/DDBJ whole genome shotgun (WGS) entry which is preliminary data.</text>
</comment>
<dbReference type="InterPro" id="IPR051599">
    <property type="entry name" value="Cell_Envelope_Assoc"/>
</dbReference>
<sequence length="188" mass="21506">MSFVDAYTDFIFIEDQPEQADMIFLPGSAEGALPVRAAQLWKEGYAPLVLPSGKYSKLTGYFTGHGDHETEWDYFHEILLKEGVADHAILQEKQATYTYENAIFSRKLTDKLGLDIKKAILVCQAYHARRASLYYQVCYPETEILVCPVITRGISRDNWYQHETGIETVLKEVEHCGSQFGEIFRARL</sequence>
<dbReference type="RefSeq" id="WP_117498229.1">
    <property type="nucleotide sequence ID" value="NZ_JBBMFC010000006.1"/>
</dbReference>
<dbReference type="InterPro" id="IPR014729">
    <property type="entry name" value="Rossmann-like_a/b/a_fold"/>
</dbReference>
<dbReference type="PANTHER" id="PTHR30336">
    <property type="entry name" value="INNER MEMBRANE PROTEIN, PROBABLE PERMEASE"/>
    <property type="match status" value="1"/>
</dbReference>
<dbReference type="Gene3D" id="3.40.50.620">
    <property type="entry name" value="HUPs"/>
    <property type="match status" value="1"/>
</dbReference>
<evidence type="ECO:0000313" key="2">
    <source>
        <dbReference type="EMBL" id="MEQ2578210.1"/>
    </source>
</evidence>
<dbReference type="InterPro" id="IPR003848">
    <property type="entry name" value="DUF218"/>
</dbReference>
<feature type="domain" description="DUF218" evidence="1">
    <location>
        <begin position="35"/>
        <end position="158"/>
    </location>
</feature>
<dbReference type="CDD" id="cd06259">
    <property type="entry name" value="YdcF-like"/>
    <property type="match status" value="1"/>
</dbReference>
<dbReference type="EMBL" id="JBBMFC010000006">
    <property type="protein sequence ID" value="MEQ2578210.1"/>
    <property type="molecule type" value="Genomic_DNA"/>
</dbReference>
<dbReference type="Proteomes" id="UP001470288">
    <property type="component" value="Unassembled WGS sequence"/>
</dbReference>
<evidence type="ECO:0000259" key="1">
    <source>
        <dbReference type="Pfam" id="PF02698"/>
    </source>
</evidence>
<dbReference type="Pfam" id="PF02698">
    <property type="entry name" value="DUF218"/>
    <property type="match status" value="1"/>
</dbReference>
<name>A0ABV1I080_9FIRM</name>
<organism evidence="2 3">
    <name type="scientific">Hominiventricola aquisgranensis</name>
    <dbReference type="NCBI Taxonomy" id="3133164"/>
    <lineage>
        <taxon>Bacteria</taxon>
        <taxon>Bacillati</taxon>
        <taxon>Bacillota</taxon>
        <taxon>Clostridia</taxon>
        <taxon>Lachnospirales</taxon>
        <taxon>Lachnospiraceae</taxon>
        <taxon>Hominiventricola</taxon>
    </lineage>
</organism>
<evidence type="ECO:0000313" key="3">
    <source>
        <dbReference type="Proteomes" id="UP001470288"/>
    </source>
</evidence>
<gene>
    <name evidence="2" type="ORF">WMO62_05030</name>
</gene>
<reference evidence="2 3" key="1">
    <citation type="submission" date="2024-03" db="EMBL/GenBank/DDBJ databases">
        <title>Human intestinal bacterial collection.</title>
        <authorList>
            <person name="Pauvert C."/>
            <person name="Hitch T.C.A."/>
            <person name="Clavel T."/>
        </authorList>
    </citation>
    <scope>NUCLEOTIDE SEQUENCE [LARGE SCALE GENOMIC DNA]</scope>
    <source>
        <strain evidence="2 3">CLA-AA-H78B</strain>
    </source>
</reference>